<dbReference type="InterPro" id="IPR010572">
    <property type="entry name" value="Tail_dom"/>
</dbReference>
<dbReference type="OrthoDB" id="1696092at2"/>
<feature type="domain" description="Tail spike" evidence="2">
    <location>
        <begin position="95"/>
        <end position="352"/>
    </location>
</feature>
<accession>A0A0U9H7B2</accession>
<gene>
    <name evidence="3" type="ORF">OPHB3_2471</name>
</gene>
<name>A0A0U9H7B2_9BACI</name>
<dbReference type="NCBIfam" id="TIGR01665">
    <property type="entry name" value="put_anti_recept"/>
    <property type="match status" value="1"/>
</dbReference>
<evidence type="ECO:0000256" key="1">
    <source>
        <dbReference type="SAM" id="MobiDB-lite"/>
    </source>
</evidence>
<evidence type="ECO:0000313" key="4">
    <source>
        <dbReference type="Proteomes" id="UP000052946"/>
    </source>
</evidence>
<dbReference type="Proteomes" id="UP000052946">
    <property type="component" value="Unassembled WGS sequence"/>
</dbReference>
<dbReference type="RefSeq" id="WP_058950512.1">
    <property type="nucleotide sequence ID" value="NZ_BBXV01000029.1"/>
</dbReference>
<dbReference type="InterPro" id="IPR007119">
    <property type="entry name" value="Phage_tail_spike_N"/>
</dbReference>
<organism evidence="3 4">
    <name type="scientific">Oceanobacillus picturae</name>
    <dbReference type="NCBI Taxonomy" id="171693"/>
    <lineage>
        <taxon>Bacteria</taxon>
        <taxon>Bacillati</taxon>
        <taxon>Bacillota</taxon>
        <taxon>Bacilli</taxon>
        <taxon>Bacillales</taxon>
        <taxon>Bacillaceae</taxon>
        <taxon>Oceanobacillus</taxon>
    </lineage>
</organism>
<reference evidence="4" key="1">
    <citation type="submission" date="2015-07" db="EMBL/GenBank/DDBJ databases">
        <title>Draft Genome Sequence of Oceanobacillus picturae Heshi-B3 that Was Isolated from Fermented Rice Bran with Aging Salted Mackerel, Which Was Named Heshiko as Traditional Fermented Seafood in Japan.</title>
        <authorList>
            <person name="Akuzawa S."/>
            <person name="Nakagawa J."/>
            <person name="Kanekatsu T."/>
            <person name="Kanesaki Y."/>
            <person name="Suzuki T."/>
        </authorList>
    </citation>
    <scope>NUCLEOTIDE SEQUENCE [LARGE SCALE GENOMIC DNA]</scope>
    <source>
        <strain evidence="4">Heshi-B3</strain>
    </source>
</reference>
<proteinExistence type="predicted"/>
<feature type="compositionally biased region" description="Gly residues" evidence="1">
    <location>
        <begin position="436"/>
        <end position="450"/>
    </location>
</feature>
<evidence type="ECO:0000259" key="2">
    <source>
        <dbReference type="Pfam" id="PF06605"/>
    </source>
</evidence>
<feature type="compositionally biased region" description="Low complexity" evidence="1">
    <location>
        <begin position="451"/>
        <end position="469"/>
    </location>
</feature>
<dbReference type="EMBL" id="BBXV01000029">
    <property type="protein sequence ID" value="GAQ18530.1"/>
    <property type="molecule type" value="Genomic_DNA"/>
</dbReference>
<protein>
    <submittedName>
        <fullName evidence="3">Phage minor structural protein</fullName>
    </submittedName>
</protein>
<reference evidence="3 4" key="2">
    <citation type="journal article" date="2016" name="Genome Announc.">
        <title>Draft Genome Sequence of Oceanobacillus picturae Heshi-B3, Isolated from Fermented Rice Bran in a Traditional Japanese Seafood Dish.</title>
        <authorList>
            <person name="Akuzawa S."/>
            <person name="Nagaoka J."/>
            <person name="Kanekatsu M."/>
            <person name="Kanesaki Y."/>
            <person name="Suzuki T."/>
        </authorList>
    </citation>
    <scope>NUCLEOTIDE SEQUENCE [LARGE SCALE GENOMIC DNA]</scope>
    <source>
        <strain evidence="3 4">Heshi-B3</strain>
    </source>
</reference>
<evidence type="ECO:0000313" key="3">
    <source>
        <dbReference type="EMBL" id="GAQ18530.1"/>
    </source>
</evidence>
<dbReference type="Pfam" id="PF06605">
    <property type="entry name" value="Prophage_tail"/>
    <property type="match status" value="1"/>
</dbReference>
<dbReference type="AlphaFoldDB" id="A0A0U9H7B2"/>
<sequence length="648" mass="71662">MPAIKVLTPDLKAVGQLENAYSISYKKPLNEIPTASFSLPLDDDKNGLCDAFNVVEIVDPINGEYVGLFRIMPALSVKDETREEATYTAYHVLSTLLDNVLFRYRQYTNIPTRTVIQSILDQQRPAKHWRLGTVDFTRYFHYKFENENGLAGPLFSIPEPFDDPYVWTWNTKAYPWTLNLVRPSNEIKGEIRFAKNMRGIERTVDPADITNRIYPLGAGEGINQVDIKDVNIGVPYIEDTASIAKNGLREFVWVDRRFENAGALKASAQSLLRQASVPKVSYTVQAADLSPLPEFNHEIINEGDLIRIIDPEFGTIEARVMKKSKSDITGAPYDMTLEIANKTDDIATLQADLERKQQINEVYSQGSTNIDSYTFNDNADSNFPAVIEFPFPSDMINVNESKLRIKTSKFRGYTRGSKAGGSYIKSSTVQSKSTASGGGTSRSTAGGGGTVKSSTTSSGGATTRTSSAGGDHRHRVFKYMTDGGSTPQRAYIAANGAGVHVQASTSEDLWTEGSSGNHTHSLQLPAHSHAFSFELENHSHSFQVPNHSHDFEVTIPAINIPDHTHDPIYGIYEHDDMPSSLTVRVDGKTVSFSGTSGEIDITDHLRKDSSGKITRDYHMIEVAPNDLARISMIVSNRFFVQSHIGTTV</sequence>
<comment type="caution">
    <text evidence="3">The sequence shown here is derived from an EMBL/GenBank/DDBJ whole genome shotgun (WGS) entry which is preliminary data.</text>
</comment>
<feature type="region of interest" description="Disordered" evidence="1">
    <location>
        <begin position="414"/>
        <end position="482"/>
    </location>
</feature>